<evidence type="ECO:0000313" key="6">
    <source>
        <dbReference type="EMBL" id="PYI24446.1"/>
    </source>
</evidence>
<comment type="similarity">
    <text evidence="2">Belongs to the major facilitator superfamily. Monocarboxylate porter (TC 2.A.1.13) family.</text>
</comment>
<name>A0A2V5IW97_ASPV1</name>
<accession>A0A2V5IW97</accession>
<feature type="domain" description="Major facilitator superfamily (MFS) profile" evidence="5">
    <location>
        <begin position="265"/>
        <end position="484"/>
    </location>
</feature>
<feature type="transmembrane region" description="Helical" evidence="4">
    <location>
        <begin position="115"/>
        <end position="133"/>
    </location>
</feature>
<feature type="transmembrane region" description="Helical" evidence="4">
    <location>
        <begin position="358"/>
        <end position="380"/>
    </location>
</feature>
<dbReference type="InterPro" id="IPR036259">
    <property type="entry name" value="MFS_trans_sf"/>
</dbReference>
<dbReference type="AlphaFoldDB" id="A0A2V5IW97"/>
<evidence type="ECO:0000256" key="2">
    <source>
        <dbReference type="ARBA" id="ARBA00006727"/>
    </source>
</evidence>
<dbReference type="InterPro" id="IPR020846">
    <property type="entry name" value="MFS_dom"/>
</dbReference>
<feature type="transmembrane region" description="Helical" evidence="4">
    <location>
        <begin position="42"/>
        <end position="71"/>
    </location>
</feature>
<dbReference type="SUPFAM" id="SSF103473">
    <property type="entry name" value="MFS general substrate transporter"/>
    <property type="match status" value="1"/>
</dbReference>
<dbReference type="PANTHER" id="PTHR11360:SF315">
    <property type="entry name" value="TRANSPORTER MCH2-RELATED"/>
    <property type="match status" value="1"/>
</dbReference>
<dbReference type="Gene3D" id="1.20.1250.20">
    <property type="entry name" value="MFS general substrate transporter like domains"/>
    <property type="match status" value="2"/>
</dbReference>
<feature type="transmembrane region" description="Helical" evidence="4">
    <location>
        <begin position="203"/>
        <end position="223"/>
    </location>
</feature>
<keyword evidence="4" id="KW-1133">Transmembrane helix</keyword>
<evidence type="ECO:0000256" key="3">
    <source>
        <dbReference type="SAM" id="MobiDB-lite"/>
    </source>
</evidence>
<evidence type="ECO:0000256" key="4">
    <source>
        <dbReference type="SAM" id="Phobius"/>
    </source>
</evidence>
<comment type="subcellular location">
    <subcellularLocation>
        <location evidence="1">Membrane</location>
        <topology evidence="1">Multi-pass membrane protein</topology>
    </subcellularLocation>
</comment>
<dbReference type="PROSITE" id="PS50850">
    <property type="entry name" value="MFS"/>
    <property type="match status" value="1"/>
</dbReference>
<evidence type="ECO:0000256" key="1">
    <source>
        <dbReference type="ARBA" id="ARBA00004141"/>
    </source>
</evidence>
<dbReference type="InterPro" id="IPR050327">
    <property type="entry name" value="Proton-linked_MCT"/>
</dbReference>
<dbReference type="GO" id="GO:0016020">
    <property type="term" value="C:membrane"/>
    <property type="evidence" value="ECO:0007669"/>
    <property type="project" value="UniProtKB-SubCell"/>
</dbReference>
<organism evidence="6 7">
    <name type="scientific">Aspergillus violaceofuscus (strain CBS 115571)</name>
    <dbReference type="NCBI Taxonomy" id="1450538"/>
    <lineage>
        <taxon>Eukaryota</taxon>
        <taxon>Fungi</taxon>
        <taxon>Dikarya</taxon>
        <taxon>Ascomycota</taxon>
        <taxon>Pezizomycotina</taxon>
        <taxon>Eurotiomycetes</taxon>
        <taxon>Eurotiomycetidae</taxon>
        <taxon>Eurotiales</taxon>
        <taxon>Aspergillaceae</taxon>
        <taxon>Aspergillus</taxon>
    </lineage>
</organism>
<keyword evidence="4" id="KW-0472">Membrane</keyword>
<dbReference type="OMA" id="YAWVCTF"/>
<feature type="transmembrane region" description="Helical" evidence="4">
    <location>
        <begin position="427"/>
        <end position="446"/>
    </location>
</feature>
<feature type="transmembrane region" description="Helical" evidence="4">
    <location>
        <begin position="83"/>
        <end position="103"/>
    </location>
</feature>
<dbReference type="Pfam" id="PF07690">
    <property type="entry name" value="MFS_1"/>
    <property type="match status" value="2"/>
</dbReference>
<feature type="region of interest" description="Disordered" evidence="3">
    <location>
        <begin position="233"/>
        <end position="252"/>
    </location>
</feature>
<proteinExistence type="inferred from homology"/>
<evidence type="ECO:0000313" key="7">
    <source>
        <dbReference type="Proteomes" id="UP000249829"/>
    </source>
</evidence>
<feature type="transmembrane region" description="Helical" evidence="4">
    <location>
        <begin position="331"/>
        <end position="352"/>
    </location>
</feature>
<dbReference type="PANTHER" id="PTHR11360">
    <property type="entry name" value="MONOCARBOXYLATE TRANSPORTER"/>
    <property type="match status" value="1"/>
</dbReference>
<feature type="transmembrane region" description="Helical" evidence="4">
    <location>
        <begin position="145"/>
        <end position="166"/>
    </location>
</feature>
<dbReference type="EMBL" id="KZ825102">
    <property type="protein sequence ID" value="PYI24446.1"/>
    <property type="molecule type" value="Genomic_DNA"/>
</dbReference>
<sequence length="484" mass="51546">MNESSRERLAAPSNLELQDFDNSGENALNVTSFEDIPPDGGYAWVCTFCVFMINVHTWGVSSAWGVILNYFLSHSTFPNASHLGFALIGGVSIGQCLLIVPLVTQTHQTVGTMPTLLLGTVLVSAALFSASYATQFWHLLLTQGICFGSGMGFLYLTATAILPKWFSSKRSFSSGLASSGTGLGGLAYSLIAGRSIETIGIQGTYRVLTACALGANLLCSLLLRDRPSLHPAPSLLRPRRSHSRPAATTTTTTTPLFCSPTELTHLEVLLIIIWGTSTDLGFIALLYSLPNYATSISLTASQGSIASACLNLGLAVGRPLMGYLSDRHGRINVSMVTTLVCAVLCLTLWVFLSSYPLLLLFALLAGSVCGTFWGTVAPVLTDVVGLNRLPATFGLVCFMLVAPTTVAEVIALRLVDLAGGGYLGAKVYVGGLFAVGAVALAVLRAWRFYEIERKGVLERNGGVGEFPGFGRWVAVEKLFLRGRV</sequence>
<dbReference type="GO" id="GO:0022857">
    <property type="term" value="F:transmembrane transporter activity"/>
    <property type="evidence" value="ECO:0007669"/>
    <property type="project" value="InterPro"/>
</dbReference>
<feature type="transmembrane region" description="Helical" evidence="4">
    <location>
        <begin position="172"/>
        <end position="191"/>
    </location>
</feature>
<dbReference type="Proteomes" id="UP000249829">
    <property type="component" value="Unassembled WGS sequence"/>
</dbReference>
<reference evidence="6 7" key="1">
    <citation type="submission" date="2018-02" db="EMBL/GenBank/DDBJ databases">
        <title>The genomes of Aspergillus section Nigri reveals drivers in fungal speciation.</title>
        <authorList>
            <consortium name="DOE Joint Genome Institute"/>
            <person name="Vesth T.C."/>
            <person name="Nybo J."/>
            <person name="Theobald S."/>
            <person name="Brandl J."/>
            <person name="Frisvad J.C."/>
            <person name="Nielsen K.F."/>
            <person name="Lyhne E.K."/>
            <person name="Kogle M.E."/>
            <person name="Kuo A."/>
            <person name="Riley R."/>
            <person name="Clum A."/>
            <person name="Nolan M."/>
            <person name="Lipzen A."/>
            <person name="Salamov A."/>
            <person name="Henrissat B."/>
            <person name="Wiebenga A."/>
            <person name="De vries R.P."/>
            <person name="Grigoriev I.V."/>
            <person name="Mortensen U.H."/>
            <person name="Andersen M.R."/>
            <person name="Baker S.E."/>
        </authorList>
    </citation>
    <scope>NUCLEOTIDE SEQUENCE [LARGE SCALE GENOMIC DNA]</scope>
    <source>
        <strain evidence="6 7">CBS 115571</strain>
    </source>
</reference>
<keyword evidence="4" id="KW-0812">Transmembrane</keyword>
<protein>
    <submittedName>
        <fullName evidence="6">MFS general substrate transporter</fullName>
    </submittedName>
</protein>
<gene>
    <name evidence="6" type="ORF">BO99DRAFT_455400</name>
</gene>
<feature type="transmembrane region" description="Helical" evidence="4">
    <location>
        <begin position="268"/>
        <end position="289"/>
    </location>
</feature>
<keyword evidence="7" id="KW-1185">Reference proteome</keyword>
<dbReference type="InterPro" id="IPR011701">
    <property type="entry name" value="MFS"/>
</dbReference>
<feature type="transmembrane region" description="Helical" evidence="4">
    <location>
        <begin position="392"/>
        <end position="415"/>
    </location>
</feature>
<evidence type="ECO:0000259" key="5">
    <source>
        <dbReference type="PROSITE" id="PS50850"/>
    </source>
</evidence>